<gene>
    <name evidence="1" type="ORF">ZEAMMB73_Zm00001d027889</name>
</gene>
<protein>
    <submittedName>
        <fullName evidence="1">ATP10 protein expressed</fullName>
    </submittedName>
</protein>
<dbReference type="AlphaFoldDB" id="A0A1D6JQE6"/>
<dbReference type="InParanoid" id="A0A1D6JQE6"/>
<reference evidence="1" key="1">
    <citation type="submission" date="2015-12" db="EMBL/GenBank/DDBJ databases">
        <title>Update maize B73 reference genome by single molecule sequencing technologies.</title>
        <authorList>
            <consortium name="Maize Genome Sequencing Project"/>
            <person name="Ware D."/>
        </authorList>
    </citation>
    <scope>NUCLEOTIDE SEQUENCE [LARGE SCALE GENOMIC DNA]</scope>
    <source>
        <tissue evidence="1">Seedling</tissue>
    </source>
</reference>
<proteinExistence type="predicted"/>
<name>A0A1D6JQE6_MAIZE</name>
<dbReference type="EMBL" id="CM007647">
    <property type="protein sequence ID" value="ONL94212.1"/>
    <property type="molecule type" value="Genomic_DNA"/>
</dbReference>
<accession>A0A1D6JQE6</accession>
<evidence type="ECO:0000313" key="1">
    <source>
        <dbReference type="EMBL" id="ONL94212.1"/>
    </source>
</evidence>
<organism evidence="1">
    <name type="scientific">Zea mays</name>
    <name type="common">Maize</name>
    <dbReference type="NCBI Taxonomy" id="4577"/>
    <lineage>
        <taxon>Eukaryota</taxon>
        <taxon>Viridiplantae</taxon>
        <taxon>Streptophyta</taxon>
        <taxon>Embryophyta</taxon>
        <taxon>Tracheophyta</taxon>
        <taxon>Spermatophyta</taxon>
        <taxon>Magnoliopsida</taxon>
        <taxon>Liliopsida</taxon>
        <taxon>Poales</taxon>
        <taxon>Poaceae</taxon>
        <taxon>PACMAD clade</taxon>
        <taxon>Panicoideae</taxon>
        <taxon>Andropogonodae</taxon>
        <taxon>Andropogoneae</taxon>
        <taxon>Tripsacinae</taxon>
        <taxon>Zea</taxon>
    </lineage>
</organism>
<sequence length="40" mass="4631">MIQWLTDPQQKLAESWSLPYLDAFGAAKNMHVYEVSFIDS</sequence>